<feature type="compositionally biased region" description="Polar residues" evidence="1">
    <location>
        <begin position="871"/>
        <end position="885"/>
    </location>
</feature>
<feature type="region of interest" description="Disordered" evidence="1">
    <location>
        <begin position="1063"/>
        <end position="1085"/>
    </location>
</feature>
<feature type="compositionally biased region" description="Low complexity" evidence="1">
    <location>
        <begin position="825"/>
        <end position="839"/>
    </location>
</feature>
<feature type="compositionally biased region" description="Polar residues" evidence="1">
    <location>
        <begin position="660"/>
        <end position="679"/>
    </location>
</feature>
<evidence type="ECO:0000259" key="2">
    <source>
        <dbReference type="Pfam" id="PF10536"/>
    </source>
</evidence>
<dbReference type="EMBL" id="OIVN01006237">
    <property type="protein sequence ID" value="SPD28583.1"/>
    <property type="molecule type" value="Genomic_DNA"/>
</dbReference>
<feature type="region of interest" description="Disordered" evidence="1">
    <location>
        <begin position="1"/>
        <end position="57"/>
    </location>
</feature>
<organism evidence="3">
    <name type="scientific">Fagus sylvatica</name>
    <name type="common">Beechnut</name>
    <dbReference type="NCBI Taxonomy" id="28930"/>
    <lineage>
        <taxon>Eukaryota</taxon>
        <taxon>Viridiplantae</taxon>
        <taxon>Streptophyta</taxon>
        <taxon>Embryophyta</taxon>
        <taxon>Tracheophyta</taxon>
        <taxon>Spermatophyta</taxon>
        <taxon>Magnoliopsida</taxon>
        <taxon>eudicotyledons</taxon>
        <taxon>Gunneridae</taxon>
        <taxon>Pentapetalae</taxon>
        <taxon>rosids</taxon>
        <taxon>fabids</taxon>
        <taxon>Fagales</taxon>
        <taxon>Fagaceae</taxon>
        <taxon>Fagus</taxon>
    </lineage>
</organism>
<feature type="compositionally biased region" description="Low complexity" evidence="1">
    <location>
        <begin position="786"/>
        <end position="801"/>
    </location>
</feature>
<dbReference type="PANTHER" id="PTHR46033:SF16">
    <property type="entry name" value="AMINOTRANSFERASE-LIKE PLANT MOBILE DOMAIN-CONTAINING PROTEIN"/>
    <property type="match status" value="1"/>
</dbReference>
<feature type="compositionally biased region" description="Basic and acidic residues" evidence="1">
    <location>
        <begin position="756"/>
        <end position="767"/>
    </location>
</feature>
<evidence type="ECO:0000313" key="3">
    <source>
        <dbReference type="EMBL" id="SPD28583.1"/>
    </source>
</evidence>
<gene>
    <name evidence="3" type="ORF">FSB_LOCUS56465</name>
</gene>
<dbReference type="Pfam" id="PF10536">
    <property type="entry name" value="PMD"/>
    <property type="match status" value="1"/>
</dbReference>
<feature type="domain" description="Aminotransferase-like plant mobile" evidence="2">
    <location>
        <begin position="162"/>
        <end position="496"/>
    </location>
</feature>
<feature type="region of interest" description="Disordered" evidence="1">
    <location>
        <begin position="717"/>
        <end position="852"/>
    </location>
</feature>
<dbReference type="PANTHER" id="PTHR46033">
    <property type="entry name" value="PROTEIN MAIN-LIKE 2"/>
    <property type="match status" value="1"/>
</dbReference>
<dbReference type="GO" id="GO:0010073">
    <property type="term" value="P:meristem maintenance"/>
    <property type="evidence" value="ECO:0007669"/>
    <property type="project" value="InterPro"/>
</dbReference>
<feature type="compositionally biased region" description="Basic and acidic residues" evidence="1">
    <location>
        <begin position="722"/>
        <end position="732"/>
    </location>
</feature>
<reference evidence="3" key="1">
    <citation type="submission" date="2018-02" db="EMBL/GenBank/DDBJ databases">
        <authorList>
            <person name="Cohen D.B."/>
            <person name="Kent A.D."/>
        </authorList>
    </citation>
    <scope>NUCLEOTIDE SEQUENCE</scope>
</reference>
<evidence type="ECO:0000256" key="1">
    <source>
        <dbReference type="SAM" id="MobiDB-lite"/>
    </source>
</evidence>
<feature type="region of interest" description="Disordered" evidence="1">
    <location>
        <begin position="871"/>
        <end position="897"/>
    </location>
</feature>
<dbReference type="InterPro" id="IPR019557">
    <property type="entry name" value="AminoTfrase-like_pln_mobile"/>
</dbReference>
<sequence length="1293" mass="141397">MDSSSRRSTRGRGGTFSSKGGPSTAGRGSARGSEDNGDNSDSVLGSPEPHGDILGRPTIDPWYRSGERFPSIPVSLQPPPADWEWLVIREDAAVDVVWALDFREIRDLQIQRNEMLAVPLVFDFQCSRAIEWADWIDSELADRKICDRLEQASVLRSILISRCSNMYRDTEALRQLVWRWCPSTHTFFFAHGEMTVTLEDIENLWLLPILGDQDPAELELSPEESKIEAVLADYIGRKNIALGTQAARFNPWMEHFNRVEDPLIRRAAFVAYSLSKCVFGEHPAYAIKPLYFPLAVRIAAGVCFPLAPLLLGQLYIQLDLLHAEELVGESCHIVATAFNSSIVHTFLWEHALDYITKGRKPYEARKKFASMPEAVAAHVGDFQRDVPTVYRWVGSKFYDHSLIPSLDSESKVCWRPYGITHHSFVYESVMSRFRDVEAQDYTLIAGDVSAHKVRRQFGFDQEIPAVMGIAAGEIPTINPFLKNRAFAYWSSAAPQVMIPNGNKVGIYTAGMVNYWRELMTAMVEFRNSGRGDISQLLESYASPLPHPRLFVATNTMTTYANRQSLGYTVWYHEDSQWVIYGNHHPPLWLRDHPHISAPGKVPSSRRRRTASAGTSTAKGKQSSKSKKREAPSKGSPAQASKKRKTNAAKGNKEVLVLKTVVQNPSPAGESSAQGVSTPVSKKPVRKTRAGKRTFVPPAFPSVPSSIAACVAARKSSRSVVYSEKRSKQRADTVSRVPIEIPDDLSSSSSSSSDGDDPARAAVERTESEDAEIATAETVSSVEDVATEASSADESTASSTSSGNKDVEARTSIEEDEVSMDELKAAEAAFDSDSTASASEPRPAEGAVEEHTTVEVVTSAKRAVETTPITIATSGETAQDHLSGSGSHVDPSLLDSSPSTRHYVRRARKGSIVSTDSERTISATVRVPTPPSPLHESGGTASTPVIIAAVTPTTVAVQDSDVVSAAAEEVPDDEDLVHVPDTPEGIGVVQVEHAEVAASEDPAQADVVPGSGIPIIEEELAQGPVDDIDMADAHNSYDEVLAEIEDHMAGAQAADIEVTAPVATHASPTETAGSRNEAVAEEERRHQTAVVESAIRGQPGLLSAARSATPRTSVLADMDAFFQEFDRTSFSSRHAEHFWTFDDVKADFEVFRVPQRGIRFLKALWEKYDSCSSYFRLGVHVGCSMLTLLCCVLARMENTRLEDITEVHILEWKAVVQEAIEGGFRFGFILDYLKRLAHGIFSRRVLAELRAAEAHVAALRDALSIVAPNPWDLASARRASAESDVGSALHDLLA</sequence>
<dbReference type="InterPro" id="IPR044824">
    <property type="entry name" value="MAIN-like"/>
</dbReference>
<proteinExistence type="predicted"/>
<protein>
    <recommendedName>
        <fullName evidence="2">Aminotransferase-like plant mobile domain-containing protein</fullName>
    </recommendedName>
</protein>
<name>A0A2N9IWQ0_FAGSY</name>
<accession>A0A2N9IWQ0</accession>
<feature type="region of interest" description="Disordered" evidence="1">
    <location>
        <begin position="598"/>
        <end position="689"/>
    </location>
</feature>
<feature type="compositionally biased region" description="Low complexity" evidence="1">
    <location>
        <begin position="743"/>
        <end position="752"/>
    </location>
</feature>